<sequence length="66" mass="7382">MICACDGYDVECSILFQFSPFAGKLDRTLYGLRSRTRKEDFVEARVIDQDLGQIEGVAMVELGSSM</sequence>
<dbReference type="AlphaFoldDB" id="A0A1R1JZV3"/>
<protein>
    <submittedName>
        <fullName evidence="1">Uncharacterized protein</fullName>
    </submittedName>
</protein>
<name>A0A1R1JZV3_ALCXX</name>
<comment type="caution">
    <text evidence="1">The sequence shown here is derived from an EMBL/GenBank/DDBJ whole genome shotgun (WGS) entry which is preliminary data.</text>
</comment>
<proteinExistence type="predicted"/>
<dbReference type="EMBL" id="MJMN01000002">
    <property type="protein sequence ID" value="OMG92644.1"/>
    <property type="molecule type" value="Genomic_DNA"/>
</dbReference>
<accession>A0A1R1JZV3</accession>
<evidence type="ECO:0000313" key="2">
    <source>
        <dbReference type="Proteomes" id="UP000187251"/>
    </source>
</evidence>
<gene>
    <name evidence="1" type="ORF">BIZ92_08235</name>
</gene>
<reference evidence="1 2" key="1">
    <citation type="submission" date="2016-09" db="EMBL/GenBank/DDBJ databases">
        <title>Phylogenomics of Achromobacter.</title>
        <authorList>
            <person name="Jeukens J."/>
            <person name="Freschi L."/>
            <person name="Vincent A.T."/>
            <person name="Emond-Rheault J.-G."/>
            <person name="Kukavica-Ibrulj I."/>
            <person name="Charette S.J."/>
            <person name="Levesque R.C."/>
        </authorList>
    </citation>
    <scope>NUCLEOTIDE SEQUENCE [LARGE SCALE GENOMIC DNA]</scope>
    <source>
        <strain evidence="1 2">AUS488</strain>
    </source>
</reference>
<organism evidence="1 2">
    <name type="scientific">Alcaligenes xylosoxydans xylosoxydans</name>
    <name type="common">Achromobacter xylosoxidans</name>
    <dbReference type="NCBI Taxonomy" id="85698"/>
    <lineage>
        <taxon>Bacteria</taxon>
        <taxon>Pseudomonadati</taxon>
        <taxon>Pseudomonadota</taxon>
        <taxon>Betaproteobacteria</taxon>
        <taxon>Burkholderiales</taxon>
        <taxon>Alcaligenaceae</taxon>
        <taxon>Achromobacter</taxon>
    </lineage>
</organism>
<dbReference type="Proteomes" id="UP000187251">
    <property type="component" value="Unassembled WGS sequence"/>
</dbReference>
<evidence type="ECO:0000313" key="1">
    <source>
        <dbReference type="EMBL" id="OMG92644.1"/>
    </source>
</evidence>